<dbReference type="EMBL" id="CAJNOE010000268">
    <property type="protein sequence ID" value="CAF1106034.1"/>
    <property type="molecule type" value="Genomic_DNA"/>
</dbReference>
<dbReference type="GO" id="GO:0005737">
    <property type="term" value="C:cytoplasm"/>
    <property type="evidence" value="ECO:0007669"/>
    <property type="project" value="TreeGrafter"/>
</dbReference>
<dbReference type="Gene3D" id="1.10.1200.10">
    <property type="entry name" value="ACP-like"/>
    <property type="match status" value="1"/>
</dbReference>
<accession>A0A814PH48</accession>
<proteinExistence type="predicted"/>
<dbReference type="SUPFAM" id="SSF56801">
    <property type="entry name" value="Acetyl-CoA synthetase-like"/>
    <property type="match status" value="1"/>
</dbReference>
<dbReference type="GO" id="GO:0044550">
    <property type="term" value="P:secondary metabolite biosynthetic process"/>
    <property type="evidence" value="ECO:0007669"/>
    <property type="project" value="TreeGrafter"/>
</dbReference>
<evidence type="ECO:0000313" key="2">
    <source>
        <dbReference type="EMBL" id="CAF1106034.1"/>
    </source>
</evidence>
<dbReference type="PROSITE" id="PS50075">
    <property type="entry name" value="CARRIER"/>
    <property type="match status" value="1"/>
</dbReference>
<dbReference type="GO" id="GO:0043041">
    <property type="term" value="P:amino acid activation for nonribosomal peptide biosynthetic process"/>
    <property type="evidence" value="ECO:0007669"/>
    <property type="project" value="TreeGrafter"/>
</dbReference>
<dbReference type="SUPFAM" id="SSF52777">
    <property type="entry name" value="CoA-dependent acyltransferases"/>
    <property type="match status" value="3"/>
</dbReference>
<evidence type="ECO:0000313" key="3">
    <source>
        <dbReference type="Proteomes" id="UP000663860"/>
    </source>
</evidence>
<organism evidence="2 3">
    <name type="scientific">Adineta steineri</name>
    <dbReference type="NCBI Taxonomy" id="433720"/>
    <lineage>
        <taxon>Eukaryota</taxon>
        <taxon>Metazoa</taxon>
        <taxon>Spiralia</taxon>
        <taxon>Gnathifera</taxon>
        <taxon>Rotifera</taxon>
        <taxon>Eurotatoria</taxon>
        <taxon>Bdelloidea</taxon>
        <taxon>Adinetida</taxon>
        <taxon>Adinetidae</taxon>
        <taxon>Adineta</taxon>
    </lineage>
</organism>
<dbReference type="PANTHER" id="PTHR45527">
    <property type="entry name" value="NONRIBOSOMAL PEPTIDE SYNTHETASE"/>
    <property type="match status" value="1"/>
</dbReference>
<dbReference type="GO" id="GO:0003824">
    <property type="term" value="F:catalytic activity"/>
    <property type="evidence" value="ECO:0007669"/>
    <property type="project" value="InterPro"/>
</dbReference>
<reference evidence="2" key="1">
    <citation type="submission" date="2021-02" db="EMBL/GenBank/DDBJ databases">
        <authorList>
            <person name="Nowell W R."/>
        </authorList>
    </citation>
    <scope>NUCLEOTIDE SEQUENCE</scope>
</reference>
<dbReference type="Gene3D" id="3.30.300.30">
    <property type="match status" value="1"/>
</dbReference>
<dbReference type="Gene3D" id="3.30.559.10">
    <property type="entry name" value="Chloramphenicol acetyltransferase-like domain"/>
    <property type="match status" value="2"/>
</dbReference>
<dbReference type="Proteomes" id="UP000663860">
    <property type="component" value="Unassembled WGS sequence"/>
</dbReference>
<name>A0A814PH48_9BILA</name>
<feature type="non-terminal residue" evidence="2">
    <location>
        <position position="947"/>
    </location>
</feature>
<gene>
    <name evidence="2" type="ORF">IZO911_LOCUS23315</name>
</gene>
<dbReference type="Pfam" id="PF00668">
    <property type="entry name" value="Condensation"/>
    <property type="match status" value="2"/>
</dbReference>
<dbReference type="InterPro" id="IPR045851">
    <property type="entry name" value="AMP-bd_C_sf"/>
</dbReference>
<dbReference type="InterPro" id="IPR036736">
    <property type="entry name" value="ACP-like_sf"/>
</dbReference>
<dbReference type="Gene3D" id="3.30.559.30">
    <property type="entry name" value="Nonribosomal peptide synthetase, condensation domain"/>
    <property type="match status" value="2"/>
</dbReference>
<feature type="domain" description="Carrier" evidence="1">
    <location>
        <begin position="140"/>
        <end position="220"/>
    </location>
</feature>
<protein>
    <recommendedName>
        <fullName evidence="1">Carrier domain-containing protein</fullName>
    </recommendedName>
</protein>
<comment type="caution">
    <text evidence="2">The sequence shown here is derived from an EMBL/GenBank/DDBJ whole genome shotgun (WGS) entry which is preliminary data.</text>
</comment>
<sequence>GIFAGYIGRDDLTAKVMINVNEQIFYKTGDLVRMDNNGLIRYVGRRDFQVKLRRQRIELQEIVQYLLIDNINVEQLRHHCQSNLPSHMIPSIFIILEKLPLSSNGKVDRKHLPPPDLSLLTLSSSSSSSSTTGLENKSNLPQNQLQKQIHDIWCEILRCIGQQISITANFFSIGGHSLLFIELYHRYQQLYDFDNRVLSIALFLQQPTILQHSQLLQSITIDQMKSEHWHTLHINQGIASFAQERIFLDEQMRFSNKIAIYNELTALKIIQGSISIDRLLEAIEYILNKHKILRTFLTFNNDNGILEQHIDNKHRIFQLVPNQTFKNENELQDILYQTVINPNLFDLSTGRVFHCEVLRQEIVSNNNNNDTNNRFITDSDILLIAFHHAATDRSAYQLFLNDLCFAYNTNVEWTGDEGLLQYVDYSVHERLIDMTPSREFWLLQLKDYDFDHRLSLSTDQHCLCNDQRSGFASIAQISFDKNISKSFVNYASTHQTTPFQLGMALFYGFLFKLTQDQNDLCISCHNANRYKTELQNMIGMFVSTLPYRMKLNCNWSFNGLVKQVHDKCISILEYSHYPLQNILTDIHANQSNVSFLQTVFDFITRSPDIDQLSLDDVNLKPIELKQSIEIAKFDFALTFIYNPMSNDDMLSCRFVCSHDLFEDMTVTKIARRFQYLIEQLFSMDSNINQTDILVSPITKLSLLLPEEAYEMERIVFCRQPDIMNEAPASYAQARIWLDERIRFDSKNSQVAIYNMPFLHRLSSGGTLSVSKLRQALQHVLIKHSALRTSLYFDTNKNILMQKIIDHTDNKELFTFIESTFETDEDLNIIMHNERGNPNNFNLLIGVVCRCHVVYYKNISQKRIICEKDALIFNFHHALFDFPSMKMFCQDLDQAYTMGYLENDDNTSLRYLDYAVAEQQMPMTAANAFWLDALRNCEIDGPLQLPFD</sequence>
<dbReference type="GO" id="GO:0031177">
    <property type="term" value="F:phosphopantetheine binding"/>
    <property type="evidence" value="ECO:0007669"/>
    <property type="project" value="TreeGrafter"/>
</dbReference>
<dbReference type="PANTHER" id="PTHR45527:SF1">
    <property type="entry name" value="FATTY ACID SYNTHASE"/>
    <property type="match status" value="1"/>
</dbReference>
<dbReference type="InterPro" id="IPR009081">
    <property type="entry name" value="PP-bd_ACP"/>
</dbReference>
<dbReference type="AlphaFoldDB" id="A0A814PH48"/>
<dbReference type="Gene3D" id="3.40.50.12780">
    <property type="entry name" value="N-terminal domain of ligase-like"/>
    <property type="match status" value="1"/>
</dbReference>
<dbReference type="InterPro" id="IPR023213">
    <property type="entry name" value="CAT-like_dom_sf"/>
</dbReference>
<evidence type="ECO:0000259" key="1">
    <source>
        <dbReference type="PROSITE" id="PS50075"/>
    </source>
</evidence>
<dbReference type="SUPFAM" id="SSF47336">
    <property type="entry name" value="ACP-like"/>
    <property type="match status" value="1"/>
</dbReference>
<dbReference type="Pfam" id="PF00550">
    <property type="entry name" value="PP-binding"/>
    <property type="match status" value="1"/>
</dbReference>
<dbReference type="InterPro" id="IPR042099">
    <property type="entry name" value="ANL_N_sf"/>
</dbReference>
<dbReference type="InterPro" id="IPR001242">
    <property type="entry name" value="Condensation_dom"/>
</dbReference>